<evidence type="ECO:0000313" key="2">
    <source>
        <dbReference type="Proteomes" id="UP001152622"/>
    </source>
</evidence>
<keyword evidence="2" id="KW-1185">Reference proteome</keyword>
<evidence type="ECO:0000313" key="1">
    <source>
        <dbReference type="EMBL" id="KAJ8379926.1"/>
    </source>
</evidence>
<sequence length="77" mass="8487">MGYIFTSLQILPCGNYNTLGSGSKTRQLKSETGNLIPQHRGFSRHQKANKVINGTAIGVWSTHKTSLRVQVQESSLN</sequence>
<dbReference type="EMBL" id="JAINUF010000001">
    <property type="protein sequence ID" value="KAJ8379926.1"/>
    <property type="molecule type" value="Genomic_DNA"/>
</dbReference>
<organism evidence="1 2">
    <name type="scientific">Synaphobranchus kaupii</name>
    <name type="common">Kaup's arrowtooth eel</name>
    <dbReference type="NCBI Taxonomy" id="118154"/>
    <lineage>
        <taxon>Eukaryota</taxon>
        <taxon>Metazoa</taxon>
        <taxon>Chordata</taxon>
        <taxon>Craniata</taxon>
        <taxon>Vertebrata</taxon>
        <taxon>Euteleostomi</taxon>
        <taxon>Actinopterygii</taxon>
        <taxon>Neopterygii</taxon>
        <taxon>Teleostei</taxon>
        <taxon>Anguilliformes</taxon>
        <taxon>Synaphobranchidae</taxon>
        <taxon>Synaphobranchus</taxon>
    </lineage>
</organism>
<comment type="caution">
    <text evidence="1">The sequence shown here is derived from an EMBL/GenBank/DDBJ whole genome shotgun (WGS) entry which is preliminary data.</text>
</comment>
<reference evidence="1" key="1">
    <citation type="journal article" date="2023" name="Science">
        <title>Genome structures resolve the early diversification of teleost fishes.</title>
        <authorList>
            <person name="Parey E."/>
            <person name="Louis A."/>
            <person name="Montfort J."/>
            <person name="Bouchez O."/>
            <person name="Roques C."/>
            <person name="Iampietro C."/>
            <person name="Lluch J."/>
            <person name="Castinel A."/>
            <person name="Donnadieu C."/>
            <person name="Desvignes T."/>
            <person name="Floi Bucao C."/>
            <person name="Jouanno E."/>
            <person name="Wen M."/>
            <person name="Mejri S."/>
            <person name="Dirks R."/>
            <person name="Jansen H."/>
            <person name="Henkel C."/>
            <person name="Chen W.J."/>
            <person name="Zahm M."/>
            <person name="Cabau C."/>
            <person name="Klopp C."/>
            <person name="Thompson A.W."/>
            <person name="Robinson-Rechavi M."/>
            <person name="Braasch I."/>
            <person name="Lecointre G."/>
            <person name="Bobe J."/>
            <person name="Postlethwait J.H."/>
            <person name="Berthelot C."/>
            <person name="Roest Crollius H."/>
            <person name="Guiguen Y."/>
        </authorList>
    </citation>
    <scope>NUCLEOTIDE SEQUENCE</scope>
    <source>
        <strain evidence="1">WJC10195</strain>
    </source>
</reference>
<gene>
    <name evidence="1" type="ORF">SKAU_G00007040</name>
</gene>
<proteinExistence type="predicted"/>
<dbReference type="AlphaFoldDB" id="A0A9Q1GAH4"/>
<name>A0A9Q1GAH4_SYNKA</name>
<accession>A0A9Q1GAH4</accession>
<protein>
    <submittedName>
        <fullName evidence="1">Uncharacterized protein</fullName>
    </submittedName>
</protein>
<dbReference type="Proteomes" id="UP001152622">
    <property type="component" value="Chromosome 1"/>
</dbReference>